<evidence type="ECO:0000256" key="3">
    <source>
        <dbReference type="ARBA" id="ARBA00022729"/>
    </source>
</evidence>
<organism evidence="8 9">
    <name type="scientific">Priapulus caudatus</name>
    <name type="common">Priapulid worm</name>
    <dbReference type="NCBI Taxonomy" id="37621"/>
    <lineage>
        <taxon>Eukaryota</taxon>
        <taxon>Metazoa</taxon>
        <taxon>Ecdysozoa</taxon>
        <taxon>Scalidophora</taxon>
        <taxon>Priapulida</taxon>
        <taxon>Priapulimorpha</taxon>
        <taxon>Priapulimorphida</taxon>
        <taxon>Priapulidae</taxon>
        <taxon>Priapulus</taxon>
    </lineage>
</organism>
<feature type="region of interest" description="Disordered" evidence="5">
    <location>
        <begin position="391"/>
        <end position="429"/>
    </location>
</feature>
<proteinExistence type="predicted"/>
<keyword evidence="8" id="KW-1185">Reference proteome</keyword>
<evidence type="ECO:0000256" key="6">
    <source>
        <dbReference type="SAM" id="Phobius"/>
    </source>
</evidence>
<sequence>MAADSNVLRASVLFTICFLSVLVVQVSSNLGPIYHCDGSHTDSWLLPVQVLAAEHETNEVLRRTKRQVSAVGPVNRASATDNEELNRLAQEAPINNSTNNTVLEVDHDYYVVSYLNEDGFEDNWVDLDAENATEISYVLSSSHKLAATVELKFDFPFYGHMIRNITIATGGFIYTGNFIHQWMTSTQYIAPLMGNFNPSLHNDSVIRYFDTEDGSFIVEWKNVLLHDQQTVGNYTFQVILLENGDITFNYEQVPIPISNLSTVLHPVKLGVSDAYMFISEHFNHYRQRTFYHYHTVKLNFTYVATRKSIYLKHQPTCIMYSEGCEECLESEANRDADVFNCRWCPKLQRCSSGVDRRRQEWIMADCQTTSITDPDACAEFGNVTQEVSSVAPTAAEAGTPQATTQPGGVVTTKTSNSGGQSGHHSSGPSIMSKSAGIGIGPAGIAAIIAVFLLVVVLAGWIYYAYSHPTSLSGQLLIKYRPSNWRSRGGRENTRYQVALHM</sequence>
<feature type="signal peptide" evidence="7">
    <location>
        <begin position="1"/>
        <end position="28"/>
    </location>
</feature>
<feature type="compositionally biased region" description="Low complexity" evidence="5">
    <location>
        <begin position="415"/>
        <end position="429"/>
    </location>
</feature>
<dbReference type="InterPro" id="IPR031152">
    <property type="entry name" value="PLXDC"/>
</dbReference>
<reference evidence="9" key="1">
    <citation type="submission" date="2025-08" db="UniProtKB">
        <authorList>
            <consortium name="RefSeq"/>
        </authorList>
    </citation>
    <scope>IDENTIFICATION</scope>
</reference>
<dbReference type="RefSeq" id="XP_014675133.1">
    <property type="nucleotide sequence ID" value="XM_014819647.1"/>
</dbReference>
<keyword evidence="4 6" id="KW-1133">Transmembrane helix</keyword>
<dbReference type="PANTHER" id="PTHR13055">
    <property type="entry name" value="TUMOR ENDOTHELIAL MARKER 7 RELATED"/>
    <property type="match status" value="1"/>
</dbReference>
<evidence type="ECO:0000256" key="1">
    <source>
        <dbReference type="ARBA" id="ARBA00004479"/>
    </source>
</evidence>
<name>A0ABM1ESG2_PRICU</name>
<feature type="chain" id="PRO_5046332252" evidence="7">
    <location>
        <begin position="29"/>
        <end position="501"/>
    </location>
</feature>
<feature type="compositionally biased region" description="Polar residues" evidence="5">
    <location>
        <begin position="400"/>
        <end position="414"/>
    </location>
</feature>
<dbReference type="GeneID" id="106815220"/>
<evidence type="ECO:0000313" key="9">
    <source>
        <dbReference type="RefSeq" id="XP_014675133.1"/>
    </source>
</evidence>
<keyword evidence="6" id="KW-0472">Membrane</keyword>
<accession>A0ABM1ESG2</accession>
<feature type="transmembrane region" description="Helical" evidence="6">
    <location>
        <begin position="442"/>
        <end position="465"/>
    </location>
</feature>
<keyword evidence="3 7" id="KW-0732">Signal</keyword>
<evidence type="ECO:0000256" key="7">
    <source>
        <dbReference type="SAM" id="SignalP"/>
    </source>
</evidence>
<evidence type="ECO:0000256" key="2">
    <source>
        <dbReference type="ARBA" id="ARBA00022692"/>
    </source>
</evidence>
<dbReference type="Proteomes" id="UP000695022">
    <property type="component" value="Unplaced"/>
</dbReference>
<gene>
    <name evidence="9" type="primary">LOC106815220</name>
</gene>
<evidence type="ECO:0000256" key="4">
    <source>
        <dbReference type="ARBA" id="ARBA00022989"/>
    </source>
</evidence>
<dbReference type="PANTHER" id="PTHR13055:SF12">
    <property type="entry name" value="LD40707P"/>
    <property type="match status" value="1"/>
</dbReference>
<keyword evidence="2 6" id="KW-0812">Transmembrane</keyword>
<protein>
    <submittedName>
        <fullName evidence="9">Plexin domain-containing protein 2-like</fullName>
    </submittedName>
</protein>
<evidence type="ECO:0000256" key="5">
    <source>
        <dbReference type="SAM" id="MobiDB-lite"/>
    </source>
</evidence>
<evidence type="ECO:0000313" key="8">
    <source>
        <dbReference type="Proteomes" id="UP000695022"/>
    </source>
</evidence>
<comment type="subcellular location">
    <subcellularLocation>
        <location evidence="1">Membrane</location>
        <topology evidence="1">Single-pass type I membrane protein</topology>
    </subcellularLocation>
</comment>